<dbReference type="AlphaFoldDB" id="A0A8I2ZYC1"/>
<dbReference type="Proteomes" id="UP000689129">
    <property type="component" value="Unassembled WGS sequence"/>
</dbReference>
<evidence type="ECO:0000313" key="2">
    <source>
        <dbReference type="Proteomes" id="UP000689129"/>
    </source>
</evidence>
<organism evidence="1 2">
    <name type="scientific">Verticillium longisporum</name>
    <name type="common">Verticillium dahliae var. longisporum</name>
    <dbReference type="NCBI Taxonomy" id="100787"/>
    <lineage>
        <taxon>Eukaryota</taxon>
        <taxon>Fungi</taxon>
        <taxon>Dikarya</taxon>
        <taxon>Ascomycota</taxon>
        <taxon>Pezizomycotina</taxon>
        <taxon>Sordariomycetes</taxon>
        <taxon>Hypocreomycetidae</taxon>
        <taxon>Glomerellales</taxon>
        <taxon>Plectosphaerellaceae</taxon>
        <taxon>Verticillium</taxon>
    </lineage>
</organism>
<proteinExistence type="predicted"/>
<reference evidence="1" key="1">
    <citation type="journal article" date="2021" name="Mol. Plant Pathol.">
        <title>A 20-kb lineage-specific genomic region tames virulence in pathogenic amphidiploid Verticillium longisporum.</title>
        <authorList>
            <person name="Harting R."/>
            <person name="Starke J."/>
            <person name="Kusch H."/>
            <person name="Poggeler S."/>
            <person name="Maurus I."/>
            <person name="Schluter R."/>
            <person name="Landesfeind M."/>
            <person name="Bulla I."/>
            <person name="Nowrousian M."/>
            <person name="de Jonge R."/>
            <person name="Stahlhut G."/>
            <person name="Hoff K.J."/>
            <person name="Asshauer K.P."/>
            <person name="Thurmer A."/>
            <person name="Stanke M."/>
            <person name="Daniel R."/>
            <person name="Morgenstern B."/>
            <person name="Thomma B.P.H.J."/>
            <person name="Kronstad J.W."/>
            <person name="Braus-Stromeyer S.A."/>
            <person name="Braus G.H."/>
        </authorList>
    </citation>
    <scope>NUCLEOTIDE SEQUENCE</scope>
    <source>
        <strain evidence="1">Vl32</strain>
    </source>
</reference>
<sequence>MPPYKTANASRSFGNNYAQMSTIIKKSLEIQIRLYDALKPCDFWQDRPVVWVLVNKGSVWEVSAAYPRRVQGEVCSKIRYPPSYSMVRGPGM</sequence>
<accession>A0A8I2ZYC1</accession>
<comment type="caution">
    <text evidence="1">The sequence shown here is derived from an EMBL/GenBank/DDBJ whole genome shotgun (WGS) entry which is preliminary data.</text>
</comment>
<dbReference type="EMBL" id="JAEMWZ010000040">
    <property type="protein sequence ID" value="KAG7140708.1"/>
    <property type="molecule type" value="Genomic_DNA"/>
</dbReference>
<gene>
    <name evidence="1" type="ORF">HYQ45_002425</name>
</gene>
<name>A0A8I2ZYC1_VERLO</name>
<evidence type="ECO:0000313" key="1">
    <source>
        <dbReference type="EMBL" id="KAG7140708.1"/>
    </source>
</evidence>
<protein>
    <submittedName>
        <fullName evidence="1">Uncharacterized protein</fullName>
    </submittedName>
</protein>